<dbReference type="Proteomes" id="UP000596661">
    <property type="component" value="Unassembled WGS sequence"/>
</dbReference>
<evidence type="ECO:0000313" key="3">
    <source>
        <dbReference type="EnsemblPlants" id="cds.evm.model.10.2083"/>
    </source>
</evidence>
<accession>A0A803QM05</accession>
<sequence>MQQGSWWRQLPAVELGLCNPNWLKLWELERLLARRSANSVAHSFTRASYFFVDRTLRSNDVSTELLHDLVGDAVQNLHEFSEPCIERGTDSEKKDLIDLYNQFKGNMPRLFSSMLCSDPKLDSHRFKDIIDETIAAGELKSTKAYHKWAKKVSETKPPTSPLRRNRKKGKFDSMFSSLVSKYGGGGSSSEPSEQEFEAAQKKVESRRVSQKSERKS</sequence>
<feature type="region of interest" description="Disordered" evidence="1">
    <location>
        <begin position="150"/>
        <end position="216"/>
    </location>
</feature>
<protein>
    <recommendedName>
        <fullName evidence="2">DNAJC9 HTH domain-containing protein</fullName>
    </recommendedName>
</protein>
<feature type="compositionally biased region" description="Basic and acidic residues" evidence="1">
    <location>
        <begin position="198"/>
        <end position="216"/>
    </location>
</feature>
<evidence type="ECO:0000313" key="4">
    <source>
        <dbReference type="Proteomes" id="UP000596661"/>
    </source>
</evidence>
<proteinExistence type="predicted"/>
<evidence type="ECO:0000259" key="2">
    <source>
        <dbReference type="Pfam" id="PF23302"/>
    </source>
</evidence>
<dbReference type="AlphaFoldDB" id="A0A803QM05"/>
<dbReference type="PANTHER" id="PTHR44916:SF1">
    <property type="entry name" value="CHAPERONE DNAJ-DOMAIN SUPERFAMILY PROTEIN-RELATED"/>
    <property type="match status" value="1"/>
</dbReference>
<reference evidence="3" key="1">
    <citation type="submission" date="2021-03" db="UniProtKB">
        <authorList>
            <consortium name="EnsemblPlants"/>
        </authorList>
    </citation>
    <scope>IDENTIFICATION</scope>
</reference>
<dbReference type="InterPro" id="IPR042977">
    <property type="entry name" value="AtJ6-like"/>
</dbReference>
<feature type="domain" description="DNAJC9 HTH" evidence="2">
    <location>
        <begin position="87"/>
        <end position="154"/>
    </location>
</feature>
<evidence type="ECO:0000256" key="1">
    <source>
        <dbReference type="SAM" id="MobiDB-lite"/>
    </source>
</evidence>
<keyword evidence="4" id="KW-1185">Reference proteome</keyword>
<dbReference type="InterPro" id="IPR056453">
    <property type="entry name" value="HTH_DNAJC9"/>
</dbReference>
<dbReference type="Gramene" id="evm.model.10.2083">
    <property type="protein sequence ID" value="cds.evm.model.10.2083"/>
    <property type="gene ID" value="evm.TU.10.2083"/>
</dbReference>
<organism evidence="3 4">
    <name type="scientific">Cannabis sativa</name>
    <name type="common">Hemp</name>
    <name type="synonym">Marijuana</name>
    <dbReference type="NCBI Taxonomy" id="3483"/>
    <lineage>
        <taxon>Eukaryota</taxon>
        <taxon>Viridiplantae</taxon>
        <taxon>Streptophyta</taxon>
        <taxon>Embryophyta</taxon>
        <taxon>Tracheophyta</taxon>
        <taxon>Spermatophyta</taxon>
        <taxon>Magnoliopsida</taxon>
        <taxon>eudicotyledons</taxon>
        <taxon>Gunneridae</taxon>
        <taxon>Pentapetalae</taxon>
        <taxon>rosids</taxon>
        <taxon>fabids</taxon>
        <taxon>Rosales</taxon>
        <taxon>Cannabaceae</taxon>
        <taxon>Cannabis</taxon>
    </lineage>
</organism>
<name>A0A803QM05_CANSA</name>
<dbReference type="PANTHER" id="PTHR44916">
    <property type="entry name" value="CHAPERONE DNAJ-DOMAIN SUPERFAMILY PROTEIN-RELATED"/>
    <property type="match status" value="1"/>
</dbReference>
<dbReference type="EMBL" id="UZAU01000831">
    <property type="status" value="NOT_ANNOTATED_CDS"/>
    <property type="molecule type" value="Genomic_DNA"/>
</dbReference>
<dbReference type="Pfam" id="PF23302">
    <property type="entry name" value="HTH_DNAJC9"/>
    <property type="match status" value="1"/>
</dbReference>
<dbReference type="EnsemblPlants" id="evm.model.10.2083">
    <property type="protein sequence ID" value="cds.evm.model.10.2083"/>
    <property type="gene ID" value="evm.TU.10.2083"/>
</dbReference>